<sequence length="409" mass="47985">MYGCEAWTISKQIQNKLEATEMWFPRRMLRIPWTAKKTNERVLNEANKRRSLVRTIRKRQATFLGHLMRRGKLEHLVTTGKLEGKRSRGRQREKIMDGLATWLGTGKVLDTLTPVKDRDLWRDMIANAYKQSTWCIDISGLKINGENINNIDAGQQELDIGGCGFLHSPKTMLNVIEEADKLYKNYEINKLYDLLMEHKDVMNDEIQWRLARVTHDKAKHEKDKHKRHKLMLEAFSYAEKALDLNSNSAHTHRWYGALLHFTTEGIGLKHKIKTAYKVREHFDKALELDPNDYISMHSIGYWCFVFAERPWYQRKIASALFEALPEATYDEALEWLLKAEEEKKDFMCTNLLLIGKCYQHLHNKEKAVEFLHRAAEYDVKTPDDEESKHEARELLKHMGHGHLLQGCFH</sequence>
<keyword evidence="3" id="KW-0963">Cytoplasm</keyword>
<organism evidence="9 10">
    <name type="scientific">Plakobranchus ocellatus</name>
    <dbReference type="NCBI Taxonomy" id="259542"/>
    <lineage>
        <taxon>Eukaryota</taxon>
        <taxon>Metazoa</taxon>
        <taxon>Spiralia</taxon>
        <taxon>Lophotrochozoa</taxon>
        <taxon>Mollusca</taxon>
        <taxon>Gastropoda</taxon>
        <taxon>Heterobranchia</taxon>
        <taxon>Euthyneura</taxon>
        <taxon>Panpulmonata</taxon>
        <taxon>Sacoglossa</taxon>
        <taxon>Placobranchoidea</taxon>
        <taxon>Plakobranchidae</taxon>
        <taxon>Plakobranchus</taxon>
    </lineage>
</organism>
<dbReference type="SUPFAM" id="SSF48452">
    <property type="entry name" value="TPR-like"/>
    <property type="match status" value="1"/>
</dbReference>
<comment type="subcellular location">
    <subcellularLocation>
        <location evidence="1">Cytoplasm</location>
        <location evidence="1">Cytoskeleton</location>
    </subcellularLocation>
</comment>
<protein>
    <recommendedName>
        <fullName evidence="7">Regulator of microtubule dynamics protein 1</fullName>
    </recommendedName>
    <alternativeName>
        <fullName evidence="8">Protein FAM82B</fullName>
    </alternativeName>
</protein>
<evidence type="ECO:0000256" key="4">
    <source>
        <dbReference type="ARBA" id="ARBA00022737"/>
    </source>
</evidence>
<dbReference type="PANTHER" id="PTHR16056:SF16">
    <property type="entry name" value="REGULATOR OF MICROTUBULE DYNAMICS PROTEIN 1"/>
    <property type="match status" value="1"/>
</dbReference>
<keyword evidence="5" id="KW-0802">TPR repeat</keyword>
<evidence type="ECO:0000256" key="1">
    <source>
        <dbReference type="ARBA" id="ARBA00004245"/>
    </source>
</evidence>
<dbReference type="GO" id="GO:0005739">
    <property type="term" value="C:mitochondrion"/>
    <property type="evidence" value="ECO:0007669"/>
    <property type="project" value="TreeGrafter"/>
</dbReference>
<reference evidence="9 10" key="1">
    <citation type="journal article" date="2021" name="Elife">
        <title>Chloroplast acquisition without the gene transfer in kleptoplastic sea slugs, Plakobranchus ocellatus.</title>
        <authorList>
            <person name="Maeda T."/>
            <person name="Takahashi S."/>
            <person name="Yoshida T."/>
            <person name="Shimamura S."/>
            <person name="Takaki Y."/>
            <person name="Nagai Y."/>
            <person name="Toyoda A."/>
            <person name="Suzuki Y."/>
            <person name="Arimoto A."/>
            <person name="Ishii H."/>
            <person name="Satoh N."/>
            <person name="Nishiyama T."/>
            <person name="Hasebe M."/>
            <person name="Maruyama T."/>
            <person name="Minagawa J."/>
            <person name="Obokata J."/>
            <person name="Shigenobu S."/>
        </authorList>
    </citation>
    <scope>NUCLEOTIDE SEQUENCE [LARGE SCALE GENOMIC DNA]</scope>
</reference>
<dbReference type="PANTHER" id="PTHR16056">
    <property type="entry name" value="REGULATOR OF MICROTUBULE DYNAMICS PROTEIN"/>
    <property type="match status" value="1"/>
</dbReference>
<dbReference type="GO" id="GO:0008017">
    <property type="term" value="F:microtubule binding"/>
    <property type="evidence" value="ECO:0007669"/>
    <property type="project" value="TreeGrafter"/>
</dbReference>
<dbReference type="Gene3D" id="1.25.40.10">
    <property type="entry name" value="Tetratricopeptide repeat domain"/>
    <property type="match status" value="1"/>
</dbReference>
<dbReference type="Pfam" id="PF21033">
    <property type="entry name" value="RMD1-3"/>
    <property type="match status" value="1"/>
</dbReference>
<dbReference type="EMBL" id="BLXT01004656">
    <property type="protein sequence ID" value="GFO16280.1"/>
    <property type="molecule type" value="Genomic_DNA"/>
</dbReference>
<dbReference type="GO" id="GO:0097431">
    <property type="term" value="C:mitotic spindle pole"/>
    <property type="evidence" value="ECO:0007669"/>
    <property type="project" value="TreeGrafter"/>
</dbReference>
<evidence type="ECO:0000313" key="10">
    <source>
        <dbReference type="Proteomes" id="UP000735302"/>
    </source>
</evidence>
<dbReference type="GO" id="GO:0005876">
    <property type="term" value="C:spindle microtubule"/>
    <property type="evidence" value="ECO:0007669"/>
    <property type="project" value="TreeGrafter"/>
</dbReference>
<dbReference type="Proteomes" id="UP000735302">
    <property type="component" value="Unassembled WGS sequence"/>
</dbReference>
<accession>A0AAV4B9S3</accession>
<dbReference type="AlphaFoldDB" id="A0AAV4B9S3"/>
<dbReference type="InterPro" id="IPR049039">
    <property type="entry name" value="RMD1-3_a_helical_rpt"/>
</dbReference>
<evidence type="ECO:0000256" key="3">
    <source>
        <dbReference type="ARBA" id="ARBA00022490"/>
    </source>
</evidence>
<gene>
    <name evidence="9" type="ORF">PoB_004278500</name>
</gene>
<keyword evidence="6" id="KW-0206">Cytoskeleton</keyword>
<keyword evidence="4" id="KW-0677">Repeat</keyword>
<proteinExistence type="predicted"/>
<keyword evidence="10" id="KW-1185">Reference proteome</keyword>
<dbReference type="InterPro" id="IPR011990">
    <property type="entry name" value="TPR-like_helical_dom_sf"/>
</dbReference>
<evidence type="ECO:0000256" key="7">
    <source>
        <dbReference type="ARBA" id="ARBA00039966"/>
    </source>
</evidence>
<evidence type="ECO:0000256" key="6">
    <source>
        <dbReference type="ARBA" id="ARBA00023212"/>
    </source>
</evidence>
<comment type="caution">
    <text evidence="9">The sequence shown here is derived from an EMBL/GenBank/DDBJ whole genome shotgun (WGS) entry which is preliminary data.</text>
</comment>
<evidence type="ECO:0000256" key="8">
    <source>
        <dbReference type="ARBA" id="ARBA00041958"/>
    </source>
</evidence>
<name>A0AAV4B9S3_9GAST</name>
<comment type="subunit">
    <text evidence="2">Interacts with microtubules.</text>
</comment>
<evidence type="ECO:0000256" key="5">
    <source>
        <dbReference type="ARBA" id="ARBA00022803"/>
    </source>
</evidence>
<evidence type="ECO:0000313" key="9">
    <source>
        <dbReference type="EMBL" id="GFO16280.1"/>
    </source>
</evidence>
<evidence type="ECO:0000256" key="2">
    <source>
        <dbReference type="ARBA" id="ARBA00011375"/>
    </source>
</evidence>